<dbReference type="eggNOG" id="COG3304">
    <property type="taxonomic scope" value="Bacteria"/>
</dbReference>
<dbReference type="PANTHER" id="PTHR42903:SF1">
    <property type="entry name" value="INNER MEMBRANE PROTEIN YCCF"/>
    <property type="match status" value="1"/>
</dbReference>
<dbReference type="BioCyc" id="DPIE1322246:BN4_RS13740-MONOMER"/>
<dbReference type="PANTHER" id="PTHR42903">
    <property type="entry name" value="INNER MEMBRANE PROTEIN YCCF"/>
    <property type="match status" value="1"/>
</dbReference>
<dbReference type="KEGG" id="dpi:BN4_12734"/>
<sequence length="143" mass="15592">MLSFIGNIIWFLFGGVFMALGWFLAGCLMALSIVGLPWARAAFNIAKFALMPFGRTLVRRDTLTGRSDIGTSAFGFIGNVIWFVFAGWWLCIGHIMSGLACCLTIIGIPWGWQHFKIAAITLAPIGMAVVPIAHAERAQGMKL</sequence>
<evidence type="ECO:0000259" key="2">
    <source>
        <dbReference type="Pfam" id="PF03733"/>
    </source>
</evidence>
<dbReference type="STRING" id="1322246.BN4_12734"/>
<dbReference type="OrthoDB" id="3238663at2"/>
<name>M1WTW9_PSEP2</name>
<feature type="transmembrane region" description="Helical" evidence="1">
    <location>
        <begin position="7"/>
        <end position="35"/>
    </location>
</feature>
<keyword evidence="1" id="KW-0812">Transmembrane</keyword>
<evidence type="ECO:0000313" key="4">
    <source>
        <dbReference type="Proteomes" id="UP000011724"/>
    </source>
</evidence>
<dbReference type="AlphaFoldDB" id="M1WTW9"/>
<keyword evidence="1" id="KW-0472">Membrane</keyword>
<dbReference type="Proteomes" id="UP000011724">
    <property type="component" value="Chromosome"/>
</dbReference>
<gene>
    <name evidence="3" type="primary">yccF</name>
    <name evidence="3" type="ordered locus">BN4_12734</name>
</gene>
<feature type="domain" description="Inner membrane component" evidence="2">
    <location>
        <begin position="5"/>
        <end position="55"/>
    </location>
</feature>
<reference evidence="3 4" key="1">
    <citation type="journal article" date="2013" name="PLoS ONE">
        <title>The first genomic and proteomic characterization of a deep-sea sulfate reducer: insights into the piezophilic lifestyle of Desulfovibrio piezophilus.</title>
        <authorList>
            <person name="Pradel N."/>
            <person name="Ji B."/>
            <person name="Gimenez G."/>
            <person name="Talla E."/>
            <person name="Lenoble P."/>
            <person name="Garel M."/>
            <person name="Tamburini C."/>
            <person name="Fourquet P."/>
            <person name="Lebrun R."/>
            <person name="Bertin P."/>
            <person name="Denis Y."/>
            <person name="Pophillat M."/>
            <person name="Barbe V."/>
            <person name="Ollivier B."/>
            <person name="Dolla A."/>
        </authorList>
    </citation>
    <scope>NUCLEOTIDE SEQUENCE [LARGE SCALE GENOMIC DNA]</scope>
    <source>
        <strain evidence="4">DSM 10523 / SB164P1</strain>
    </source>
</reference>
<dbReference type="PATRIC" id="fig|879567.3.peg.2929"/>
<dbReference type="NCBIfam" id="NF008742">
    <property type="entry name" value="PRK11770.1-4"/>
    <property type="match status" value="1"/>
</dbReference>
<keyword evidence="4" id="KW-1185">Reference proteome</keyword>
<feature type="domain" description="Inner membrane component" evidence="2">
    <location>
        <begin position="77"/>
        <end position="126"/>
    </location>
</feature>
<dbReference type="NCBIfam" id="NF008741">
    <property type="entry name" value="PRK11770.1-3"/>
    <property type="match status" value="1"/>
</dbReference>
<dbReference type="GO" id="GO:0005886">
    <property type="term" value="C:plasma membrane"/>
    <property type="evidence" value="ECO:0007669"/>
    <property type="project" value="TreeGrafter"/>
</dbReference>
<protein>
    <submittedName>
        <fullName evidence="3">Inner membrane protein yccF</fullName>
    </submittedName>
</protein>
<dbReference type="Pfam" id="PF03733">
    <property type="entry name" value="YccF"/>
    <property type="match status" value="2"/>
</dbReference>
<dbReference type="InterPro" id="IPR052937">
    <property type="entry name" value="Inner_membrane_protein"/>
</dbReference>
<reference evidence="4" key="2">
    <citation type="journal article" date="2013" name="Stand. Genomic Sci.">
        <title>Complete genome sequence of Desulfocapsa sulfexigens, a marine deltaproteobacterium specialized in disproportionating inorganic sulfur compounds.</title>
        <authorList>
            <person name="Finster K.W."/>
            <person name="Kjeldsen K.U."/>
            <person name="Kube M."/>
            <person name="Reinhardt R."/>
            <person name="Mussmann M."/>
            <person name="Amann R."/>
            <person name="Schreiber L."/>
        </authorList>
    </citation>
    <scope>NUCLEOTIDE SEQUENCE [LARGE SCALE GENOMIC DNA]</scope>
    <source>
        <strain evidence="4">DSM 10523 / SB164P1</strain>
    </source>
</reference>
<dbReference type="PIRSF" id="PIRSF028777">
    <property type="entry name" value="UCP028777"/>
    <property type="match status" value="1"/>
</dbReference>
<evidence type="ECO:0000256" key="1">
    <source>
        <dbReference type="SAM" id="Phobius"/>
    </source>
</evidence>
<dbReference type="EMBL" id="FO203427">
    <property type="protein sequence ID" value="CCH49967.1"/>
    <property type="molecule type" value="Genomic_DNA"/>
</dbReference>
<organism evidence="3 4">
    <name type="scientific">Pseudodesulfovibrio piezophilus (strain DSM 21447 / JCM 15486 / C1TLV30)</name>
    <name type="common">Desulfovibrio piezophilus</name>
    <dbReference type="NCBI Taxonomy" id="1322246"/>
    <lineage>
        <taxon>Bacteria</taxon>
        <taxon>Pseudomonadati</taxon>
        <taxon>Thermodesulfobacteriota</taxon>
        <taxon>Desulfovibrionia</taxon>
        <taxon>Desulfovibrionales</taxon>
        <taxon>Desulfovibrionaceae</taxon>
    </lineage>
</organism>
<dbReference type="HOGENOM" id="CLU_120384_2_0_7"/>
<proteinExistence type="predicted"/>
<evidence type="ECO:0000313" key="3">
    <source>
        <dbReference type="EMBL" id="CCH49967.1"/>
    </source>
</evidence>
<keyword evidence="1" id="KW-1133">Transmembrane helix</keyword>
<dbReference type="InterPro" id="IPR031308">
    <property type="entry name" value="UCP028777"/>
</dbReference>
<feature type="transmembrane region" description="Helical" evidence="1">
    <location>
        <begin position="114"/>
        <end position="133"/>
    </location>
</feature>
<dbReference type="NCBIfam" id="NF008740">
    <property type="entry name" value="PRK11770.1-2"/>
    <property type="match status" value="1"/>
</dbReference>
<accession>M1WTW9</accession>
<feature type="transmembrane region" description="Helical" evidence="1">
    <location>
        <begin position="79"/>
        <end position="108"/>
    </location>
</feature>
<dbReference type="RefSeq" id="WP_015416009.1">
    <property type="nucleotide sequence ID" value="NC_020409.1"/>
</dbReference>
<dbReference type="InterPro" id="IPR005185">
    <property type="entry name" value="YccF"/>
</dbReference>